<dbReference type="CDD" id="cd06156">
    <property type="entry name" value="eu_AANH_C_2"/>
    <property type="match status" value="1"/>
</dbReference>
<evidence type="ECO:0000256" key="2">
    <source>
        <dbReference type="ARBA" id="ARBA00018426"/>
    </source>
</evidence>
<dbReference type="InterPro" id="IPR035959">
    <property type="entry name" value="RutC-like_sf"/>
</dbReference>
<comment type="caution">
    <text evidence="8">The sequence shown here is derived from an EMBL/GenBank/DDBJ whole genome shotgun (WGS) entry which is preliminary data.</text>
</comment>
<sequence>MGDNTKSLDVIGLISGGKDSFFSLLHCLANTHRVVALANMYPPEELSLGKPSRDLNSYMYQTAGHGLMPLYSDALGLPVFRQEISGSVFNPSKVYEYAVDNQKDCQGIDEIEDLMPLLRRILHKYPHANAVCSGAILSTYQRTRIESVARRLNLVPLSYLWQYPSLPPPSAGGLLDDMAAVGFDVRIVKVASGGLEKELLWQNLMDRKVRARVEKSMRRFGGSILGEGGEYETLVIKGPMGVFKKNIMIGDEGMWIEQGGGGEAWLAFKEHAGIVVTNDRSEPADGQEWKTSLRTIGLWDGEFEELFRHLRRKPPFITDQAKPENTIQSQVTGQTKAENPSKGPDHWETKSVIFRTQKMLTISNMTSHGPANNVTDQMSDITSHLLGILAKNNRSTADVIFTTILLRSMADFTALNGIYGHMFTKPNPPARVTVACGDSLPERVSVMVSFVVDLGALAARDGLHVQSRSYWAPANIGPYSQAVSVPINYENGSAMVYAAGQIPLVPASMEILNQMNSEIMNETELFQKRACLALQHLWRIGKAMSVSWWTGGIAFITGEIDVRIKAILAWEIWKRVHQKELWEEEGVEDDSLDPWDKKYGGLGSLTRDEAEVQSLPDLARLSCSPSVEPPGFFAVQVDELPRGCDIEWQGLGSTNPYVDLVSFVTISSISSDEEFRSILSATLEELIPPQLQQATIYTQRTALLSGLNVQVVPCSAVYGPEGKEVAAGIVLQQA</sequence>
<dbReference type="OrthoDB" id="686384at2759"/>
<dbReference type="Pfam" id="PF01902">
    <property type="entry name" value="Diphthami_syn_2"/>
    <property type="match status" value="1"/>
</dbReference>
<dbReference type="PANTHER" id="PTHR12196">
    <property type="entry name" value="DOMAIN OF UNKNOWN FUNCTION 71 DUF71 -CONTAINING PROTEIN"/>
    <property type="match status" value="1"/>
</dbReference>
<keyword evidence="9" id="KW-1185">Reference proteome</keyword>
<dbReference type="CDD" id="cd01994">
    <property type="entry name" value="AANH_PF0828-like"/>
    <property type="match status" value="1"/>
</dbReference>
<dbReference type="Gene3D" id="3.30.1330.40">
    <property type="entry name" value="RutC-like"/>
    <property type="match status" value="2"/>
</dbReference>
<dbReference type="PANTHER" id="PTHR12196:SF2">
    <property type="entry name" value="DIPHTHINE--AMMONIA LIGASE"/>
    <property type="match status" value="1"/>
</dbReference>
<dbReference type="CDD" id="cd06155">
    <property type="entry name" value="eu_AANH_C_1"/>
    <property type="match status" value="1"/>
</dbReference>
<dbReference type="InterPro" id="IPR006175">
    <property type="entry name" value="YjgF/YER057c/UK114"/>
</dbReference>
<evidence type="ECO:0000256" key="3">
    <source>
        <dbReference type="ARBA" id="ARBA00029814"/>
    </source>
</evidence>
<dbReference type="Proteomes" id="UP000664203">
    <property type="component" value="Unassembled WGS sequence"/>
</dbReference>
<protein>
    <recommendedName>
        <fullName evidence="2">Diphthine--ammonia ligase</fullName>
        <ecNumber evidence="1">6.3.1.14</ecNumber>
    </recommendedName>
    <alternativeName>
        <fullName evidence="3">Diphthamide synthase</fullName>
    </alternativeName>
    <alternativeName>
        <fullName evidence="4">Diphthamide synthetase</fullName>
    </alternativeName>
</protein>
<organism evidence="8 9">
    <name type="scientific">Alectoria fallacina</name>
    <dbReference type="NCBI Taxonomy" id="1903189"/>
    <lineage>
        <taxon>Eukaryota</taxon>
        <taxon>Fungi</taxon>
        <taxon>Dikarya</taxon>
        <taxon>Ascomycota</taxon>
        <taxon>Pezizomycotina</taxon>
        <taxon>Lecanoromycetes</taxon>
        <taxon>OSLEUM clade</taxon>
        <taxon>Lecanoromycetidae</taxon>
        <taxon>Lecanorales</taxon>
        <taxon>Lecanorineae</taxon>
        <taxon>Parmeliaceae</taxon>
        <taxon>Alectoria</taxon>
    </lineage>
</organism>
<reference evidence="8" key="1">
    <citation type="submission" date="2021-03" db="EMBL/GenBank/DDBJ databases">
        <authorList>
            <person name="Tagirdzhanova G."/>
        </authorList>
    </citation>
    <scope>NUCLEOTIDE SEQUENCE</scope>
</reference>
<dbReference type="Gene3D" id="3.90.1490.10">
    <property type="entry name" value="putative n-type atp pyrophosphatase, domain 2"/>
    <property type="match status" value="1"/>
</dbReference>
<evidence type="ECO:0000256" key="4">
    <source>
        <dbReference type="ARBA" id="ARBA00031552"/>
    </source>
</evidence>
<dbReference type="InterPro" id="IPR030662">
    <property type="entry name" value="DPH6/MJ0570"/>
</dbReference>
<evidence type="ECO:0000256" key="6">
    <source>
        <dbReference type="SAM" id="MobiDB-lite"/>
    </source>
</evidence>
<gene>
    <name evidence="8" type="ORF">ALECFALPRED_001390</name>
</gene>
<dbReference type="FunFam" id="3.40.50.620:FF:000145">
    <property type="entry name" value="ATP-binding domain containing protein"/>
    <property type="match status" value="1"/>
</dbReference>
<feature type="compositionally biased region" description="Polar residues" evidence="6">
    <location>
        <begin position="323"/>
        <end position="338"/>
    </location>
</feature>
<comment type="catalytic activity">
    <reaction evidence="5">
        <text>diphthine-[translation elongation factor 2] + NH4(+) + ATP = diphthamide-[translation elongation factor 2] + AMP + diphosphate + H(+)</text>
        <dbReference type="Rhea" id="RHEA:19753"/>
        <dbReference type="Rhea" id="RHEA-COMP:10172"/>
        <dbReference type="Rhea" id="RHEA-COMP:10174"/>
        <dbReference type="ChEBI" id="CHEBI:15378"/>
        <dbReference type="ChEBI" id="CHEBI:16692"/>
        <dbReference type="ChEBI" id="CHEBI:28938"/>
        <dbReference type="ChEBI" id="CHEBI:30616"/>
        <dbReference type="ChEBI" id="CHEBI:33019"/>
        <dbReference type="ChEBI" id="CHEBI:82696"/>
        <dbReference type="ChEBI" id="CHEBI:456215"/>
        <dbReference type="EC" id="6.3.1.14"/>
    </reaction>
</comment>
<dbReference type="Gene3D" id="3.40.50.620">
    <property type="entry name" value="HUPs"/>
    <property type="match status" value="1"/>
</dbReference>
<dbReference type="EMBL" id="CAJPDR010000131">
    <property type="protein sequence ID" value="CAF9919972.1"/>
    <property type="molecule type" value="Genomic_DNA"/>
</dbReference>
<dbReference type="AlphaFoldDB" id="A0A8H3I9K6"/>
<dbReference type="GO" id="GO:0017178">
    <property type="term" value="F:diphthine-ammonia ligase activity"/>
    <property type="evidence" value="ECO:0007669"/>
    <property type="project" value="UniProtKB-EC"/>
</dbReference>
<dbReference type="NCBIfam" id="TIGR00290">
    <property type="entry name" value="MJ0570_dom"/>
    <property type="match status" value="1"/>
</dbReference>
<evidence type="ECO:0000256" key="1">
    <source>
        <dbReference type="ARBA" id="ARBA00012089"/>
    </source>
</evidence>
<dbReference type="GO" id="GO:0017183">
    <property type="term" value="P:protein histidyl modification to diphthamide"/>
    <property type="evidence" value="ECO:0007669"/>
    <property type="project" value="TreeGrafter"/>
</dbReference>
<evidence type="ECO:0000313" key="8">
    <source>
        <dbReference type="EMBL" id="CAF9919972.1"/>
    </source>
</evidence>
<feature type="domain" description="Diphthamide synthase" evidence="7">
    <location>
        <begin position="10"/>
        <end position="249"/>
    </location>
</feature>
<dbReference type="SUPFAM" id="SSF52402">
    <property type="entry name" value="Adenine nucleotide alpha hydrolases-like"/>
    <property type="match status" value="1"/>
</dbReference>
<dbReference type="EC" id="6.3.1.14" evidence="1"/>
<evidence type="ECO:0000259" key="7">
    <source>
        <dbReference type="Pfam" id="PF01902"/>
    </source>
</evidence>
<evidence type="ECO:0000313" key="9">
    <source>
        <dbReference type="Proteomes" id="UP000664203"/>
    </source>
</evidence>
<dbReference type="InterPro" id="IPR014729">
    <property type="entry name" value="Rossmann-like_a/b/a_fold"/>
</dbReference>
<dbReference type="SUPFAM" id="SSF55298">
    <property type="entry name" value="YjgF-like"/>
    <property type="match status" value="2"/>
</dbReference>
<evidence type="ECO:0000256" key="5">
    <source>
        <dbReference type="ARBA" id="ARBA00048108"/>
    </source>
</evidence>
<name>A0A8H3I9K6_9LECA</name>
<feature type="region of interest" description="Disordered" evidence="6">
    <location>
        <begin position="322"/>
        <end position="347"/>
    </location>
</feature>
<dbReference type="InterPro" id="IPR002761">
    <property type="entry name" value="Diphthami_syn_dom"/>
</dbReference>
<proteinExistence type="predicted"/>
<dbReference type="Pfam" id="PF01042">
    <property type="entry name" value="Ribonuc_L-PSP"/>
    <property type="match status" value="1"/>
</dbReference>
<accession>A0A8H3I9K6</accession>